<name>A7NKG2_ROSCS</name>
<feature type="domain" description="Leucine-binding protein" evidence="5">
    <location>
        <begin position="56"/>
        <end position="398"/>
    </location>
</feature>
<dbReference type="EMBL" id="CP000804">
    <property type="protein sequence ID" value="ABU57982.1"/>
    <property type="molecule type" value="Genomic_DNA"/>
</dbReference>
<dbReference type="STRING" id="383372.Rcas_1892"/>
<evidence type="ECO:0000256" key="2">
    <source>
        <dbReference type="ARBA" id="ARBA00022729"/>
    </source>
</evidence>
<dbReference type="HOGENOM" id="CLU_027128_6_0_0"/>
<evidence type="ECO:0000259" key="5">
    <source>
        <dbReference type="Pfam" id="PF13458"/>
    </source>
</evidence>
<feature type="signal peptide" evidence="4">
    <location>
        <begin position="1"/>
        <end position="19"/>
    </location>
</feature>
<keyword evidence="7" id="KW-1185">Reference proteome</keyword>
<evidence type="ECO:0000313" key="6">
    <source>
        <dbReference type="EMBL" id="ABU57982.1"/>
    </source>
</evidence>
<dbReference type="PANTHER" id="PTHR47151:SF2">
    <property type="entry name" value="AMINO ACID BINDING PROTEIN"/>
    <property type="match status" value="1"/>
</dbReference>
<dbReference type="AlphaFoldDB" id="A7NKG2"/>
<dbReference type="KEGG" id="rca:Rcas_1892"/>
<evidence type="ECO:0000256" key="4">
    <source>
        <dbReference type="SAM" id="SignalP"/>
    </source>
</evidence>
<evidence type="ECO:0000256" key="3">
    <source>
        <dbReference type="SAM" id="MobiDB-lite"/>
    </source>
</evidence>
<protein>
    <submittedName>
        <fullName evidence="6">Extracellular ligand-binding receptor</fullName>
    </submittedName>
</protein>
<dbReference type="Pfam" id="PF13458">
    <property type="entry name" value="Peripla_BP_6"/>
    <property type="match status" value="1"/>
</dbReference>
<dbReference type="CDD" id="cd06342">
    <property type="entry name" value="PBP1_ABC_LIVBP-like"/>
    <property type="match status" value="1"/>
</dbReference>
<comment type="similarity">
    <text evidence="1">Belongs to the leucine-binding protein family.</text>
</comment>
<feature type="chain" id="PRO_5002714070" evidence="4">
    <location>
        <begin position="20"/>
        <end position="422"/>
    </location>
</feature>
<evidence type="ECO:0000313" key="7">
    <source>
        <dbReference type="Proteomes" id="UP000000263"/>
    </source>
</evidence>
<dbReference type="SUPFAM" id="SSF53822">
    <property type="entry name" value="Periplasmic binding protein-like I"/>
    <property type="match status" value="1"/>
</dbReference>
<accession>A7NKG2</accession>
<proteinExistence type="inferred from homology"/>
<keyword evidence="6" id="KW-0675">Receptor</keyword>
<dbReference type="Gene3D" id="3.40.50.2300">
    <property type="match status" value="2"/>
</dbReference>
<feature type="region of interest" description="Disordered" evidence="3">
    <location>
        <begin position="27"/>
        <end position="54"/>
    </location>
</feature>
<dbReference type="PROSITE" id="PS51257">
    <property type="entry name" value="PROKAR_LIPOPROTEIN"/>
    <property type="match status" value="1"/>
</dbReference>
<dbReference type="InterPro" id="IPR028082">
    <property type="entry name" value="Peripla_BP_I"/>
</dbReference>
<dbReference type="OrthoDB" id="9783240at2"/>
<dbReference type="InterPro" id="IPR028081">
    <property type="entry name" value="Leu-bd"/>
</dbReference>
<sequence>MMKRASAFLIFALLGALLAACGGGTPPAAPAPTTPPTGATAAPAPTTPPAAGMTGTIKIATQSPLSGPQAALGVGIRNGAELGLEQLGKTLTDMGFTVELAPFDDQAKPEVGSANAKNIISDNDILCLVGHLNSGVALASLPDYQSASLVMVSPANTNPKITESGYPNAFRIVGRDDVQGAVGEEFARTELNIKSVYIIHDKTDYGQGVAEFFRQNAEKNGIQVLGFEGTEEKSVFDSILTPIQAANPDLIYFGGIYDQAAPLFKQARDRGIQAAFLGPDGLDSPVLLEVAGDAVKGMYYTSVAAPVSQFPDAAKFAEDYQAKYNEAAPPFSAQAFDAAGVCIQAIANAAKSANGKPTRAQVLEAMKTLGAYKGITGSYEFNAKGDPVKGTYFVLQVSTESGAPADVWNKNAVVKRLEIAAP</sequence>
<evidence type="ECO:0000256" key="1">
    <source>
        <dbReference type="ARBA" id="ARBA00010062"/>
    </source>
</evidence>
<organism evidence="6 7">
    <name type="scientific">Roseiflexus castenholzii (strain DSM 13941 / HLO8)</name>
    <dbReference type="NCBI Taxonomy" id="383372"/>
    <lineage>
        <taxon>Bacteria</taxon>
        <taxon>Bacillati</taxon>
        <taxon>Chloroflexota</taxon>
        <taxon>Chloroflexia</taxon>
        <taxon>Chloroflexales</taxon>
        <taxon>Roseiflexineae</taxon>
        <taxon>Roseiflexaceae</taxon>
        <taxon>Roseiflexus</taxon>
    </lineage>
</organism>
<keyword evidence="2 4" id="KW-0732">Signal</keyword>
<dbReference type="PANTHER" id="PTHR47151">
    <property type="entry name" value="LEU/ILE/VAL-BINDING ABC TRANSPORTER SUBUNIT"/>
    <property type="match status" value="1"/>
</dbReference>
<feature type="compositionally biased region" description="Low complexity" evidence="3">
    <location>
        <begin position="36"/>
        <end position="54"/>
    </location>
</feature>
<dbReference type="Proteomes" id="UP000000263">
    <property type="component" value="Chromosome"/>
</dbReference>
<dbReference type="eggNOG" id="COG0683">
    <property type="taxonomic scope" value="Bacteria"/>
</dbReference>
<gene>
    <name evidence="6" type="ordered locus">Rcas_1892</name>
</gene>
<dbReference type="RefSeq" id="WP_012120407.1">
    <property type="nucleotide sequence ID" value="NC_009767.1"/>
</dbReference>
<reference evidence="6 7" key="1">
    <citation type="submission" date="2007-08" db="EMBL/GenBank/DDBJ databases">
        <title>Complete sequence of Roseiflexus castenholzii DSM 13941.</title>
        <authorList>
            <consortium name="US DOE Joint Genome Institute"/>
            <person name="Copeland A."/>
            <person name="Lucas S."/>
            <person name="Lapidus A."/>
            <person name="Barry K."/>
            <person name="Glavina del Rio T."/>
            <person name="Dalin E."/>
            <person name="Tice H."/>
            <person name="Pitluck S."/>
            <person name="Thompson L.S."/>
            <person name="Brettin T."/>
            <person name="Bruce D."/>
            <person name="Detter J.C."/>
            <person name="Han C."/>
            <person name="Tapia R."/>
            <person name="Schmutz J."/>
            <person name="Larimer F."/>
            <person name="Land M."/>
            <person name="Hauser L."/>
            <person name="Kyrpides N."/>
            <person name="Mikhailova N."/>
            <person name="Bryant D.A."/>
            <person name="Hanada S."/>
            <person name="Tsukatani Y."/>
            <person name="Richardson P."/>
        </authorList>
    </citation>
    <scope>NUCLEOTIDE SEQUENCE [LARGE SCALE GENOMIC DNA]</scope>
    <source>
        <strain evidence="7">DSM 13941 / HLO8</strain>
    </source>
</reference>